<evidence type="ECO:0000313" key="3">
    <source>
        <dbReference type="Proteomes" id="UP000018817"/>
    </source>
</evidence>
<dbReference type="Proteomes" id="UP000018817">
    <property type="component" value="Unassembled WGS sequence"/>
</dbReference>
<name>W2QSI0_PHYN3</name>
<proteinExistence type="predicted"/>
<dbReference type="GeneID" id="20177273"/>
<evidence type="ECO:0000256" key="1">
    <source>
        <dbReference type="SAM" id="MobiDB-lite"/>
    </source>
</evidence>
<organism evidence="2 3">
    <name type="scientific">Phytophthora nicotianae (strain INRA-310)</name>
    <name type="common">Phytophthora parasitica</name>
    <dbReference type="NCBI Taxonomy" id="761204"/>
    <lineage>
        <taxon>Eukaryota</taxon>
        <taxon>Sar</taxon>
        <taxon>Stramenopiles</taxon>
        <taxon>Oomycota</taxon>
        <taxon>Peronosporomycetes</taxon>
        <taxon>Peronosporales</taxon>
        <taxon>Peronosporaceae</taxon>
        <taxon>Phytophthora</taxon>
    </lineage>
</organism>
<evidence type="ECO:0000313" key="2">
    <source>
        <dbReference type="EMBL" id="ETN15225.1"/>
    </source>
</evidence>
<dbReference type="EMBL" id="KI669571">
    <property type="protein sequence ID" value="ETN15225.1"/>
    <property type="molecule type" value="Genomic_DNA"/>
</dbReference>
<dbReference type="RefSeq" id="XP_008899817.1">
    <property type="nucleotide sequence ID" value="XM_008901569.1"/>
</dbReference>
<protein>
    <submittedName>
        <fullName evidence="2">Uncharacterized protein</fullName>
    </submittedName>
</protein>
<gene>
    <name evidence="2" type="ORF">PPTG_07388</name>
</gene>
<dbReference type="VEuPathDB" id="FungiDB:PPTG_07388"/>
<dbReference type="AlphaFoldDB" id="W2QSI0"/>
<accession>W2QSI0</accession>
<reference evidence="3" key="1">
    <citation type="submission" date="2011-12" db="EMBL/GenBank/DDBJ databases">
        <authorList>
            <consortium name="The Broad Institute Genome Sequencing Platform"/>
            <person name="Russ C."/>
            <person name="Tyler B."/>
            <person name="Panabieres F."/>
            <person name="Shan W."/>
            <person name="Tripathy S."/>
            <person name="Grunwald N."/>
            <person name="Machado M."/>
            <person name="Young S.K."/>
            <person name="Zeng Q."/>
            <person name="Gargeya S."/>
            <person name="Fitzgerald M."/>
            <person name="Haas B."/>
            <person name="Abouelleil A."/>
            <person name="Alvarado L."/>
            <person name="Arachchi H.M."/>
            <person name="Berlin A."/>
            <person name="Chapman S.B."/>
            <person name="Gearin G."/>
            <person name="Goldberg J."/>
            <person name="Griggs A."/>
            <person name="Gujja S."/>
            <person name="Hansen M."/>
            <person name="Heiman D."/>
            <person name="Howarth C."/>
            <person name="Larimer J."/>
            <person name="Lui A."/>
            <person name="MacDonald P.J.P."/>
            <person name="McCowen C."/>
            <person name="Montmayeur A."/>
            <person name="Murphy C."/>
            <person name="Neiman D."/>
            <person name="Pearson M."/>
            <person name="Priest M."/>
            <person name="Roberts A."/>
            <person name="Saif S."/>
            <person name="Shea T."/>
            <person name="Sisk P."/>
            <person name="Stolte C."/>
            <person name="Sykes S."/>
            <person name="Wortman J."/>
            <person name="Nusbaum C."/>
            <person name="Birren B."/>
        </authorList>
    </citation>
    <scope>NUCLEOTIDE SEQUENCE [LARGE SCALE GENOMIC DNA]</scope>
    <source>
        <strain evidence="3">INRA-310</strain>
    </source>
</reference>
<sequence>MDQLQVGEDTESDADMIVIEDGDDIPIYTVSQLEDKATPVVDGWITSLTRVEMMTVSLTLHREGGSAQPGQEYGLALAEVGSRWILTRHTLSDQDHQDYQDLESMCQDLGYMCHYRDRSANTQPLDEDYVADQPRQGQLDDEDQEGRTGT</sequence>
<feature type="region of interest" description="Disordered" evidence="1">
    <location>
        <begin position="123"/>
        <end position="150"/>
    </location>
</feature>
<reference evidence="2 3" key="2">
    <citation type="submission" date="2013-11" db="EMBL/GenBank/DDBJ databases">
        <title>The Genome Sequence of Phytophthora parasitica INRA-310.</title>
        <authorList>
            <consortium name="The Broad Institute Genomics Platform"/>
            <person name="Russ C."/>
            <person name="Tyler B."/>
            <person name="Panabieres F."/>
            <person name="Shan W."/>
            <person name="Tripathy S."/>
            <person name="Grunwald N."/>
            <person name="Machado M."/>
            <person name="Johnson C.S."/>
            <person name="Arredondo F."/>
            <person name="Hong C."/>
            <person name="Coffey M."/>
            <person name="Young S.K."/>
            <person name="Zeng Q."/>
            <person name="Gargeya S."/>
            <person name="Fitzgerald M."/>
            <person name="Abouelleil A."/>
            <person name="Alvarado L."/>
            <person name="Chapman S.B."/>
            <person name="Gainer-Dewar J."/>
            <person name="Goldberg J."/>
            <person name="Griggs A."/>
            <person name="Gujja S."/>
            <person name="Hansen M."/>
            <person name="Howarth C."/>
            <person name="Imamovic A."/>
            <person name="Ireland A."/>
            <person name="Larimer J."/>
            <person name="McCowan C."/>
            <person name="Murphy C."/>
            <person name="Pearson M."/>
            <person name="Poon T.W."/>
            <person name="Priest M."/>
            <person name="Roberts A."/>
            <person name="Saif S."/>
            <person name="Shea T."/>
            <person name="Sykes S."/>
            <person name="Wortman J."/>
            <person name="Nusbaum C."/>
            <person name="Birren B."/>
        </authorList>
    </citation>
    <scope>NUCLEOTIDE SEQUENCE [LARGE SCALE GENOMIC DNA]</scope>
    <source>
        <strain evidence="2 3">INRA-310</strain>
    </source>
</reference>